<sequence length="551" mass="62122">MFQYSTPRNMSGMKTTSPLLTMTNNDNDPLPLGWEVKIDPQTGWPFFVDHNNRTTTWNDPRHDTKKDKEVSANGPNIPPEPSPQDSQKSFFREIKHPILRPGYVPIPVFHEGAEPRQQQESCYSYIRPSHAQSIRTEGQAPSPTPGLLCRPRSPLHGPSESSPTEPVKAGLPVAQTAEVLTPPHHQPSRPNNIGLQAGYIPIPVIHEGGGGQTHTQAQLNPSVYSQRAPFSEHQQPFHRFQADEWPSYPATTHPPRERASPILPPQHRDAPPVNLPSHIRSQSPIITQTLGEPQVQQHIFTRDQPPKMDQEHLSTQQKPENMPLHVGADVLRLQQPQQFQKLPPEQPLQFHQPQKLQQQQQFQQEQHQAAPPPQHPEQLIQPQQQPQQPPKPEKTQQSADITVQMPLKPEAPDITAAPPEMKAEGEQGAQCQIHPGLAKVQQIVERVLKLEQEVKIFDGKKNDKKYLLLEELLTKELLALDSVDPEGRADVRQARRDGVRRVQNILEELEQLEEQPVRSASQTSMEGDDLTQKGEPSMITKENVELAKEIS</sequence>
<keyword evidence="1" id="KW-0143">Chaperone</keyword>
<dbReference type="CDD" id="cd00201">
    <property type="entry name" value="WW"/>
    <property type="match status" value="1"/>
</dbReference>
<dbReference type="GO" id="GO:0050821">
    <property type="term" value="P:protein stabilization"/>
    <property type="evidence" value="ECO:0007669"/>
    <property type="project" value="TreeGrafter"/>
</dbReference>
<evidence type="ECO:0000259" key="3">
    <source>
        <dbReference type="PROSITE" id="PS50020"/>
    </source>
</evidence>
<dbReference type="InterPro" id="IPR036020">
    <property type="entry name" value="WW_dom_sf"/>
</dbReference>
<feature type="compositionally biased region" description="Basic and acidic residues" evidence="2">
    <location>
        <begin position="542"/>
        <end position="551"/>
    </location>
</feature>
<accession>A0AAV1G0R5</accession>
<feature type="compositionally biased region" description="Low complexity" evidence="2">
    <location>
        <begin position="376"/>
        <end position="386"/>
    </location>
</feature>
<dbReference type="PROSITE" id="PS01159">
    <property type="entry name" value="WW_DOMAIN_1"/>
    <property type="match status" value="1"/>
</dbReference>
<dbReference type="InterPro" id="IPR036533">
    <property type="entry name" value="BAG_dom_sf"/>
</dbReference>
<feature type="domain" description="BAG" evidence="4">
    <location>
        <begin position="436"/>
        <end position="513"/>
    </location>
</feature>
<evidence type="ECO:0000256" key="2">
    <source>
        <dbReference type="SAM" id="MobiDB-lite"/>
    </source>
</evidence>
<proteinExistence type="predicted"/>
<evidence type="ECO:0000256" key="1">
    <source>
        <dbReference type="ARBA" id="ARBA00023186"/>
    </source>
</evidence>
<name>A0AAV1G0R5_XYRNO</name>
<dbReference type="SMART" id="SM00456">
    <property type="entry name" value="WW"/>
    <property type="match status" value="1"/>
</dbReference>
<keyword evidence="6" id="KW-1185">Reference proteome</keyword>
<dbReference type="Proteomes" id="UP001178508">
    <property type="component" value="Chromosome 11"/>
</dbReference>
<dbReference type="InterPro" id="IPR003103">
    <property type="entry name" value="BAG_domain"/>
</dbReference>
<feature type="region of interest" description="Disordered" evidence="2">
    <location>
        <begin position="130"/>
        <end position="168"/>
    </location>
</feature>
<reference evidence="5" key="1">
    <citation type="submission" date="2023-08" db="EMBL/GenBank/DDBJ databases">
        <authorList>
            <person name="Alioto T."/>
            <person name="Alioto T."/>
            <person name="Gomez Garrido J."/>
        </authorList>
    </citation>
    <scope>NUCLEOTIDE SEQUENCE</scope>
</reference>
<feature type="region of interest" description="Disordered" evidence="2">
    <location>
        <begin position="349"/>
        <end position="399"/>
    </location>
</feature>
<evidence type="ECO:0000259" key="4">
    <source>
        <dbReference type="PROSITE" id="PS51035"/>
    </source>
</evidence>
<dbReference type="Pfam" id="PF02179">
    <property type="entry name" value="BAG"/>
    <property type="match status" value="1"/>
</dbReference>
<dbReference type="Pfam" id="PF00397">
    <property type="entry name" value="WW"/>
    <property type="match status" value="1"/>
</dbReference>
<dbReference type="Gene3D" id="1.20.58.120">
    <property type="entry name" value="BAG domain"/>
    <property type="match status" value="1"/>
</dbReference>
<dbReference type="GO" id="GO:0016020">
    <property type="term" value="C:membrane"/>
    <property type="evidence" value="ECO:0007669"/>
    <property type="project" value="TreeGrafter"/>
</dbReference>
<feature type="region of interest" description="Disordered" evidence="2">
    <location>
        <begin position="247"/>
        <end position="272"/>
    </location>
</feature>
<feature type="compositionally biased region" description="Low complexity" evidence="2">
    <location>
        <begin position="349"/>
        <end position="369"/>
    </location>
</feature>
<dbReference type="GO" id="GO:0005829">
    <property type="term" value="C:cytosol"/>
    <property type="evidence" value="ECO:0007669"/>
    <property type="project" value="TreeGrafter"/>
</dbReference>
<gene>
    <name evidence="5" type="ORF">XNOV1_A037042</name>
</gene>
<dbReference type="GO" id="GO:0000774">
    <property type="term" value="F:adenyl-nucleotide exchange factor activity"/>
    <property type="evidence" value="ECO:0007669"/>
    <property type="project" value="TreeGrafter"/>
</dbReference>
<feature type="compositionally biased region" description="Polar residues" evidence="2">
    <location>
        <begin position="130"/>
        <end position="141"/>
    </location>
</feature>
<feature type="compositionally biased region" description="Basic and acidic residues" evidence="2">
    <location>
        <begin position="59"/>
        <end position="70"/>
    </location>
</feature>
<dbReference type="PROSITE" id="PS51035">
    <property type="entry name" value="BAG"/>
    <property type="match status" value="1"/>
</dbReference>
<evidence type="ECO:0000313" key="5">
    <source>
        <dbReference type="EMBL" id="CAJ1066584.1"/>
    </source>
</evidence>
<feature type="region of interest" description="Disordered" evidence="2">
    <location>
        <begin position="511"/>
        <end position="551"/>
    </location>
</feature>
<dbReference type="PANTHER" id="PTHR12329:SF12">
    <property type="entry name" value="BAG FAMILY MOLECULAR CHAPERONE REGULATOR 3"/>
    <property type="match status" value="1"/>
</dbReference>
<dbReference type="GO" id="GO:0005634">
    <property type="term" value="C:nucleus"/>
    <property type="evidence" value="ECO:0007669"/>
    <property type="project" value="TreeGrafter"/>
</dbReference>
<evidence type="ECO:0000313" key="6">
    <source>
        <dbReference type="Proteomes" id="UP001178508"/>
    </source>
</evidence>
<dbReference type="AlphaFoldDB" id="A0AAV1G0R5"/>
<dbReference type="SMART" id="SM00264">
    <property type="entry name" value="BAG"/>
    <property type="match status" value="1"/>
</dbReference>
<dbReference type="SUPFAM" id="SSF63491">
    <property type="entry name" value="BAG domain"/>
    <property type="match status" value="1"/>
</dbReference>
<dbReference type="SUPFAM" id="SSF51045">
    <property type="entry name" value="WW domain"/>
    <property type="match status" value="1"/>
</dbReference>
<dbReference type="PANTHER" id="PTHR12329">
    <property type="entry name" value="BCL2-ASSOCIATED ATHANOGENE"/>
    <property type="match status" value="1"/>
</dbReference>
<feature type="region of interest" description="Disordered" evidence="2">
    <location>
        <begin position="51"/>
        <end position="88"/>
    </location>
</feature>
<dbReference type="GO" id="GO:0046716">
    <property type="term" value="P:muscle cell cellular homeostasis"/>
    <property type="evidence" value="ECO:0007669"/>
    <property type="project" value="TreeGrafter"/>
</dbReference>
<dbReference type="GO" id="GO:0010664">
    <property type="term" value="P:negative regulation of striated muscle cell apoptotic process"/>
    <property type="evidence" value="ECO:0007669"/>
    <property type="project" value="TreeGrafter"/>
</dbReference>
<dbReference type="EMBL" id="OY660874">
    <property type="protein sequence ID" value="CAJ1066584.1"/>
    <property type="molecule type" value="Genomic_DNA"/>
</dbReference>
<protein>
    <submittedName>
        <fullName evidence="5">BAG family molecular chaperone regulator 3</fullName>
    </submittedName>
</protein>
<dbReference type="InterPro" id="IPR039773">
    <property type="entry name" value="BAG_chaperone_regulator"/>
</dbReference>
<dbReference type="GO" id="GO:0051087">
    <property type="term" value="F:protein-folding chaperone binding"/>
    <property type="evidence" value="ECO:0007669"/>
    <property type="project" value="InterPro"/>
</dbReference>
<dbReference type="PROSITE" id="PS50020">
    <property type="entry name" value="WW_DOMAIN_2"/>
    <property type="match status" value="1"/>
</dbReference>
<dbReference type="Gene3D" id="2.20.70.10">
    <property type="match status" value="1"/>
</dbReference>
<dbReference type="InterPro" id="IPR001202">
    <property type="entry name" value="WW_dom"/>
</dbReference>
<organism evidence="5 6">
    <name type="scientific">Xyrichtys novacula</name>
    <name type="common">Pearly razorfish</name>
    <name type="synonym">Hemipteronotus novacula</name>
    <dbReference type="NCBI Taxonomy" id="13765"/>
    <lineage>
        <taxon>Eukaryota</taxon>
        <taxon>Metazoa</taxon>
        <taxon>Chordata</taxon>
        <taxon>Craniata</taxon>
        <taxon>Vertebrata</taxon>
        <taxon>Euteleostomi</taxon>
        <taxon>Actinopterygii</taxon>
        <taxon>Neopterygii</taxon>
        <taxon>Teleostei</taxon>
        <taxon>Neoteleostei</taxon>
        <taxon>Acanthomorphata</taxon>
        <taxon>Eupercaria</taxon>
        <taxon>Labriformes</taxon>
        <taxon>Labridae</taxon>
        <taxon>Xyrichtys</taxon>
    </lineage>
</organism>
<feature type="domain" description="WW" evidence="3">
    <location>
        <begin position="28"/>
        <end position="62"/>
    </location>
</feature>